<dbReference type="PANTHER" id="PTHR48228:SF4">
    <property type="entry name" value="BLR3030 PROTEIN"/>
    <property type="match status" value="1"/>
</dbReference>
<dbReference type="Gene3D" id="3.40.50.10540">
    <property type="entry name" value="Crotonobetainyl-coa:carnitine coa-transferase, domain 1"/>
    <property type="match status" value="1"/>
</dbReference>
<evidence type="ECO:0000313" key="1">
    <source>
        <dbReference type="EMBL" id="NGY04903.1"/>
    </source>
</evidence>
<dbReference type="Pfam" id="PF02515">
    <property type="entry name" value="CoA_transf_3"/>
    <property type="match status" value="1"/>
</dbReference>
<dbReference type="RefSeq" id="WP_166255200.1">
    <property type="nucleotide sequence ID" value="NZ_JAAMOW010000004.1"/>
</dbReference>
<dbReference type="InterPro" id="IPR050509">
    <property type="entry name" value="CoA-transferase_III"/>
</dbReference>
<reference evidence="1 2" key="1">
    <citation type="journal article" date="2014" name="Int. J. Syst. Evol. Microbiol.">
        <title>Solimonas terrae sp. nov., isolated from soil.</title>
        <authorList>
            <person name="Kim S.J."/>
            <person name="Moon J.Y."/>
            <person name="Weon H.Y."/>
            <person name="Ahn J.H."/>
            <person name="Chen W.M."/>
            <person name="Kwon S.W."/>
        </authorList>
    </citation>
    <scope>NUCLEOTIDE SEQUENCE [LARGE SCALE GENOMIC DNA]</scope>
    <source>
        <strain evidence="1 2">KIS83-12</strain>
    </source>
</reference>
<sequence length="448" mass="46746">MAAPVAARYRDALLRELGVERAPAAVGADHPARRWARSGLMQLSGRADAAPLMSPLPIASCADGALAALATLAPHADVADIDAAGLLSERAALAGLRRQGAMSAGGACRLLQAADGLLALSLARDDDWTLLPAWLECDAASWAAVEAALRERACQTLLERGRELGLAIAVSRRDGAPAAAWFRIASGAPFGGTPLAPPRRAPRVVDLSSLWAGPLCSHLLQRCGAEVIKLESISRPDGARRGAAEFFDLLNAGKRSVALDLQTSRGRAQLRALLLQADIVIEASRPRALRQLGIEADELLRENPGLSWIALSGYGRGEPQEQWIAYGDDAGVAAGLSDTQLRASGDAVFVGDAIADPLTGLHAALAALASHDAGGGRLIALSLHDVVRRVAGFDAPGDDAALRDRYRRWTAAVGADDIRMPTPRCVAVHAPRLGADTAAVLGERGIAC</sequence>
<dbReference type="EMBL" id="JAAMOW010000004">
    <property type="protein sequence ID" value="NGY04903.1"/>
    <property type="molecule type" value="Genomic_DNA"/>
</dbReference>
<protein>
    <submittedName>
        <fullName evidence="1">CoA transferase</fullName>
    </submittedName>
</protein>
<comment type="caution">
    <text evidence="1">The sequence shown here is derived from an EMBL/GenBank/DDBJ whole genome shotgun (WGS) entry which is preliminary data.</text>
</comment>
<dbReference type="SUPFAM" id="SSF89796">
    <property type="entry name" value="CoA-transferase family III (CaiB/BaiF)"/>
    <property type="match status" value="2"/>
</dbReference>
<dbReference type="GO" id="GO:0016740">
    <property type="term" value="F:transferase activity"/>
    <property type="evidence" value="ECO:0007669"/>
    <property type="project" value="UniProtKB-KW"/>
</dbReference>
<dbReference type="AlphaFoldDB" id="A0A6M2BS35"/>
<gene>
    <name evidence="1" type="ORF">G7Y85_09000</name>
</gene>
<keyword evidence="1" id="KW-0808">Transferase</keyword>
<dbReference type="PANTHER" id="PTHR48228">
    <property type="entry name" value="SUCCINYL-COA--D-CITRAMALATE COA-TRANSFERASE"/>
    <property type="match status" value="1"/>
</dbReference>
<evidence type="ECO:0000313" key="2">
    <source>
        <dbReference type="Proteomes" id="UP000472676"/>
    </source>
</evidence>
<dbReference type="Proteomes" id="UP000472676">
    <property type="component" value="Unassembled WGS sequence"/>
</dbReference>
<keyword evidence="2" id="KW-1185">Reference proteome</keyword>
<dbReference type="InterPro" id="IPR023606">
    <property type="entry name" value="CoA-Trfase_III_dom_1_sf"/>
</dbReference>
<accession>A0A6M2BS35</accession>
<organism evidence="1 2">
    <name type="scientific">Solimonas terrae</name>
    <dbReference type="NCBI Taxonomy" id="1396819"/>
    <lineage>
        <taxon>Bacteria</taxon>
        <taxon>Pseudomonadati</taxon>
        <taxon>Pseudomonadota</taxon>
        <taxon>Gammaproteobacteria</taxon>
        <taxon>Nevskiales</taxon>
        <taxon>Nevskiaceae</taxon>
        <taxon>Solimonas</taxon>
    </lineage>
</organism>
<dbReference type="InterPro" id="IPR003673">
    <property type="entry name" value="CoA-Trfase_fam_III"/>
</dbReference>
<proteinExistence type="predicted"/>
<name>A0A6M2BS35_9GAMM</name>